<dbReference type="HAMAP" id="MF_00634">
    <property type="entry name" value="UPF0235"/>
    <property type="match status" value="1"/>
</dbReference>
<dbReference type="GeneID" id="85498467"/>
<sequence>MRKGRSSSSPSKPTQDDMSAWRALPTGVALRVRATPRSSTNAVRGLVDLPGEGTAVSVATTAPPADGAANKNITAILAKALGVPKSAVRVVAGATGRLKRVEVDGDAAALAAKLEDLCR</sequence>
<evidence type="ECO:0000313" key="4">
    <source>
        <dbReference type="Proteomes" id="UP001233271"/>
    </source>
</evidence>
<reference evidence="3" key="1">
    <citation type="journal article" date="2023" name="BMC Genomics">
        <title>Chromosome-level genome assemblies of Cutaneotrichosporon spp. (Trichosporonales, Basidiomycota) reveal imbalanced evolution between nucleotide sequences and chromosome synteny.</title>
        <authorList>
            <person name="Kobayashi Y."/>
            <person name="Kayamori A."/>
            <person name="Aoki K."/>
            <person name="Shiwa Y."/>
            <person name="Matsutani M."/>
            <person name="Fujita N."/>
            <person name="Sugita T."/>
            <person name="Iwasaki W."/>
            <person name="Tanaka N."/>
            <person name="Takashima M."/>
        </authorList>
    </citation>
    <scope>NUCLEOTIDE SEQUENCE</scope>
    <source>
        <strain evidence="3">HIS019</strain>
    </source>
</reference>
<dbReference type="SMART" id="SM01152">
    <property type="entry name" value="DUF167"/>
    <property type="match status" value="1"/>
</dbReference>
<feature type="compositionally biased region" description="Low complexity" evidence="2">
    <location>
        <begin position="1"/>
        <end position="11"/>
    </location>
</feature>
<dbReference type="EMBL" id="AP028218">
    <property type="protein sequence ID" value="BEI94597.1"/>
    <property type="molecule type" value="Genomic_DNA"/>
</dbReference>
<accession>A0AA48L9W6</accession>
<dbReference type="Proteomes" id="UP001233271">
    <property type="component" value="Chromosome 7a"/>
</dbReference>
<proteinExistence type="inferred from homology"/>
<evidence type="ECO:0000256" key="1">
    <source>
        <dbReference type="ARBA" id="ARBA00010364"/>
    </source>
</evidence>
<dbReference type="KEGG" id="ccac:CcaHIS019_0701690"/>
<dbReference type="Gene3D" id="3.30.1200.10">
    <property type="entry name" value="YggU-like"/>
    <property type="match status" value="1"/>
</dbReference>
<dbReference type="InterPro" id="IPR036591">
    <property type="entry name" value="YggU-like_sf"/>
</dbReference>
<dbReference type="AlphaFoldDB" id="A0AA48L9W6"/>
<evidence type="ECO:0000256" key="2">
    <source>
        <dbReference type="SAM" id="MobiDB-lite"/>
    </source>
</evidence>
<dbReference type="PANTHER" id="PTHR13420">
    <property type="entry name" value="UPF0235 PROTEIN C15ORF40"/>
    <property type="match status" value="1"/>
</dbReference>
<feature type="region of interest" description="Disordered" evidence="2">
    <location>
        <begin position="1"/>
        <end position="22"/>
    </location>
</feature>
<dbReference type="PANTHER" id="PTHR13420:SF7">
    <property type="entry name" value="UPF0235 PROTEIN C15ORF40"/>
    <property type="match status" value="1"/>
</dbReference>
<dbReference type="GO" id="GO:0005737">
    <property type="term" value="C:cytoplasm"/>
    <property type="evidence" value="ECO:0007669"/>
    <property type="project" value="TreeGrafter"/>
</dbReference>
<dbReference type="InterPro" id="IPR003746">
    <property type="entry name" value="DUF167"/>
</dbReference>
<dbReference type="Pfam" id="PF02594">
    <property type="entry name" value="DUF167"/>
    <property type="match status" value="1"/>
</dbReference>
<evidence type="ECO:0000313" key="3">
    <source>
        <dbReference type="EMBL" id="BEI94597.1"/>
    </source>
</evidence>
<comment type="similarity">
    <text evidence="1">Belongs to the UPF0235 family.</text>
</comment>
<keyword evidence="4" id="KW-1185">Reference proteome</keyword>
<dbReference type="NCBIfam" id="TIGR00251">
    <property type="entry name" value="DUF167 family protein"/>
    <property type="match status" value="1"/>
</dbReference>
<gene>
    <name evidence="3" type="ORF">CcaverHIS019_0701690</name>
</gene>
<dbReference type="RefSeq" id="XP_060459862.1">
    <property type="nucleotide sequence ID" value="XM_060603583.1"/>
</dbReference>
<name>A0AA48L9W6_9TREE</name>
<dbReference type="SUPFAM" id="SSF69786">
    <property type="entry name" value="YggU-like"/>
    <property type="match status" value="1"/>
</dbReference>
<organism evidence="3 4">
    <name type="scientific">Cutaneotrichosporon cavernicola</name>
    <dbReference type="NCBI Taxonomy" id="279322"/>
    <lineage>
        <taxon>Eukaryota</taxon>
        <taxon>Fungi</taxon>
        <taxon>Dikarya</taxon>
        <taxon>Basidiomycota</taxon>
        <taxon>Agaricomycotina</taxon>
        <taxon>Tremellomycetes</taxon>
        <taxon>Trichosporonales</taxon>
        <taxon>Trichosporonaceae</taxon>
        <taxon>Cutaneotrichosporon</taxon>
    </lineage>
</organism>
<protein>
    <submittedName>
        <fullName evidence="3">Uncharacterized protein</fullName>
    </submittedName>
</protein>